<organism evidence="5">
    <name type="scientific">Phallusia mammillata</name>
    <dbReference type="NCBI Taxonomy" id="59560"/>
    <lineage>
        <taxon>Eukaryota</taxon>
        <taxon>Metazoa</taxon>
        <taxon>Chordata</taxon>
        <taxon>Tunicata</taxon>
        <taxon>Ascidiacea</taxon>
        <taxon>Phlebobranchia</taxon>
        <taxon>Ascidiidae</taxon>
        <taxon>Phallusia</taxon>
    </lineage>
</organism>
<gene>
    <name evidence="5" type="primary">Jak-002</name>
</gene>
<dbReference type="InterPro" id="IPR051286">
    <property type="entry name" value="JAK"/>
</dbReference>
<accession>A0A6F9DET0</accession>
<dbReference type="GO" id="GO:0035556">
    <property type="term" value="P:intracellular signal transduction"/>
    <property type="evidence" value="ECO:0007669"/>
    <property type="project" value="InterPro"/>
</dbReference>
<keyword evidence="5" id="KW-0808">Transferase</keyword>
<dbReference type="InterPro" id="IPR011009">
    <property type="entry name" value="Kinase-like_dom_sf"/>
</dbReference>
<dbReference type="EMBL" id="LR786095">
    <property type="protein sequence ID" value="CAB3257668.1"/>
    <property type="molecule type" value="mRNA"/>
</dbReference>
<proteinExistence type="evidence at transcript level"/>
<dbReference type="InterPro" id="IPR000299">
    <property type="entry name" value="FERM_domain"/>
</dbReference>
<dbReference type="Pfam" id="PF18377">
    <property type="entry name" value="FERM_F2"/>
    <property type="match status" value="1"/>
</dbReference>
<dbReference type="Gene3D" id="2.30.29.30">
    <property type="entry name" value="Pleckstrin-homology domain (PH domain)/Phosphotyrosine-binding domain (PTB)"/>
    <property type="match status" value="1"/>
</dbReference>
<feature type="domain" description="Protein kinase" evidence="3">
    <location>
        <begin position="846"/>
        <end position="1124"/>
    </location>
</feature>
<dbReference type="PROSITE" id="PS50011">
    <property type="entry name" value="PROTEIN_KINASE_DOM"/>
    <property type="match status" value="2"/>
</dbReference>
<keyword evidence="2" id="KW-0727">SH2 domain</keyword>
<dbReference type="InterPro" id="IPR000719">
    <property type="entry name" value="Prot_kinase_dom"/>
</dbReference>
<dbReference type="InterPro" id="IPR008266">
    <property type="entry name" value="Tyr_kinase_AS"/>
</dbReference>
<dbReference type="InterPro" id="IPR001245">
    <property type="entry name" value="Ser-Thr/Tyr_kinase_cat_dom"/>
</dbReference>
<dbReference type="Gene3D" id="1.10.510.10">
    <property type="entry name" value="Transferase(Phosphotransferase) domain 1"/>
    <property type="match status" value="2"/>
</dbReference>
<dbReference type="GO" id="GO:0007259">
    <property type="term" value="P:cell surface receptor signaling pathway via JAK-STAT"/>
    <property type="evidence" value="ECO:0007669"/>
    <property type="project" value="TreeGrafter"/>
</dbReference>
<dbReference type="GO" id="GO:0005524">
    <property type="term" value="F:ATP binding"/>
    <property type="evidence" value="ECO:0007669"/>
    <property type="project" value="InterPro"/>
</dbReference>
<dbReference type="SMART" id="SM00219">
    <property type="entry name" value="TyrKc"/>
    <property type="match status" value="1"/>
</dbReference>
<feature type="domain" description="Protein kinase" evidence="3">
    <location>
        <begin position="527"/>
        <end position="819"/>
    </location>
</feature>
<dbReference type="SUPFAM" id="SSF50729">
    <property type="entry name" value="PH domain-like"/>
    <property type="match status" value="1"/>
</dbReference>
<evidence type="ECO:0000256" key="2">
    <source>
        <dbReference type="ARBA" id="ARBA00022999"/>
    </source>
</evidence>
<dbReference type="InterPro" id="IPR041046">
    <property type="entry name" value="FERM_F2"/>
</dbReference>
<dbReference type="InterPro" id="IPR019749">
    <property type="entry name" value="Band_41_domain"/>
</dbReference>
<dbReference type="InterPro" id="IPR011993">
    <property type="entry name" value="PH-like_dom_sf"/>
</dbReference>
<dbReference type="Pfam" id="PF07714">
    <property type="entry name" value="PK_Tyr_Ser-Thr"/>
    <property type="match status" value="2"/>
</dbReference>
<evidence type="ECO:0000259" key="3">
    <source>
        <dbReference type="PROSITE" id="PS50011"/>
    </source>
</evidence>
<sequence>MDNDNQREIKIVVKLFQTDSNAEDGGTVYQKHLVNSTTVTISQPADATLETVFQACAEKCQISPIYISLFGLKDSDTGLWVNFACTISSYIARKKNFDSLHLEFRVRYIFTNDCPGTTGQQHLAYRFSVENGRKHDVMNDTVLRYLFFQQRDDFREGKLKISENVLDEDSANLGIAVLDLLRLACELQKDLRTVVDHVSLKKMVSRSYADWLSTRHMLRKIMIKHRFQHYVGHFEERYRQCLDARSTALYFHIKYLKNLEILMGSQNVEEYAVVSKSQDPDECNKISIGPYCEIVKHSNSQMTGSKWCGFSDLADLKLTSKEVNGVDCWTVTLVHISGDVLSVVLASLAEAESLASCIDGYYHLLVDTHHYLCKQVCRPSLVEELSMSCHGPISSSFSTYILKKLSRSEVGDCLLRRSHEKFGEYFINAIDMISHTNREVTVRNYKLDRASGLLGETPTEDSRPNGLAGLLEEFQNHHGNNLPFNIKRLVYPAVGQPNALLIHRENIETRGAADSHTDMTIIPQGAYKFQKHLGGGRFTEVTLCSKRDQRSDEVVVKKVYESEDPGLQQSIESSFEDSMIKFRQLNNWMDVEGKNKNIYIVQLKGTIMSKHLVLEYVPHGSIVKYAQQNREFPGAEWIMSVIWQLAHACAYLESKNCAHGNIRGKNVLLKHTGDHPFIKLGDPGVRTCQRNLNNKIVVEPSLSAPWLAYEYCLVDFMPSTAIPSINGDKWSFATTVCEICHWSLSSSFCRPENAYGLKPNLKERYRDQEQPVVSLPDMLMAPELKTVRNLLMKCWSIWPENRPAFRHILRELGAVSSNFDYQNVELPQTAPEEILPDLDVYDDQNLMTVRSLGNGHFGYVDLCQYDRYRNGQNEPVAVKSLIRNANNQKYRNILYNEIQTMRQINHRYVVKLKGVTFPSVRIVMEYLACGPLGKYLRDNSGKMPLQSLFHQLYVFSSQISDGMQALQEHRLIHRDLALRNILLNRDGENSPLYVKISDFGLSRVVNEEESYYRGNLDDFPALWYAPECLCPSDISVPFQFESDVWSFGITIWEMFSFGEKKPRYPSLPSVKREDIGKLRELLSNGERLLQPEHCPPEVYDIMGLCWQFNPQARIGFNDLQQRFIALAGNA</sequence>
<dbReference type="SMART" id="SM00295">
    <property type="entry name" value="B41"/>
    <property type="match status" value="1"/>
</dbReference>
<evidence type="ECO:0000259" key="4">
    <source>
        <dbReference type="PROSITE" id="PS50057"/>
    </source>
</evidence>
<keyword evidence="1" id="KW-0597">Phosphoprotein</keyword>
<dbReference type="GO" id="GO:0005126">
    <property type="term" value="F:cytokine receptor binding"/>
    <property type="evidence" value="ECO:0007669"/>
    <property type="project" value="TreeGrafter"/>
</dbReference>
<evidence type="ECO:0000256" key="1">
    <source>
        <dbReference type="ARBA" id="ARBA00022553"/>
    </source>
</evidence>
<dbReference type="GO" id="GO:0005829">
    <property type="term" value="C:cytosol"/>
    <property type="evidence" value="ECO:0007669"/>
    <property type="project" value="TreeGrafter"/>
</dbReference>
<dbReference type="PANTHER" id="PTHR45807:SF7">
    <property type="entry name" value="TYROSINE-PROTEIN KINASE HOPSCOTCH"/>
    <property type="match status" value="1"/>
</dbReference>
<dbReference type="Pfam" id="PF18379">
    <property type="entry name" value="FERM_F1"/>
    <property type="match status" value="1"/>
</dbReference>
<dbReference type="PANTHER" id="PTHR45807">
    <property type="entry name" value="TYROSINE-PROTEIN KINASE HOPSCOTCH"/>
    <property type="match status" value="1"/>
</dbReference>
<dbReference type="InterPro" id="IPR041155">
    <property type="entry name" value="FERM_F1"/>
</dbReference>
<keyword evidence="5" id="KW-0418">Kinase</keyword>
<feature type="domain" description="FERM" evidence="4">
    <location>
        <begin position="27"/>
        <end position="369"/>
    </location>
</feature>
<dbReference type="GO" id="GO:0019221">
    <property type="term" value="P:cytokine-mediated signaling pathway"/>
    <property type="evidence" value="ECO:0007669"/>
    <property type="project" value="UniProtKB-ARBA"/>
</dbReference>
<dbReference type="GO" id="GO:0016020">
    <property type="term" value="C:membrane"/>
    <property type="evidence" value="ECO:0007669"/>
    <property type="project" value="InterPro"/>
</dbReference>
<dbReference type="PROSITE" id="PS50057">
    <property type="entry name" value="FERM_3"/>
    <property type="match status" value="1"/>
</dbReference>
<dbReference type="PROSITE" id="PS00109">
    <property type="entry name" value="PROTEIN_KINASE_TYR"/>
    <property type="match status" value="1"/>
</dbReference>
<protein>
    <submittedName>
        <fullName evidence="5">JAK Janus kinase</fullName>
    </submittedName>
</protein>
<dbReference type="GO" id="GO:0030154">
    <property type="term" value="P:cell differentiation"/>
    <property type="evidence" value="ECO:0007669"/>
    <property type="project" value="TreeGrafter"/>
</dbReference>
<dbReference type="SUPFAM" id="SSF56112">
    <property type="entry name" value="Protein kinase-like (PK-like)"/>
    <property type="match status" value="2"/>
</dbReference>
<dbReference type="Gene3D" id="3.30.200.20">
    <property type="entry name" value="Phosphorylase Kinase, domain 1"/>
    <property type="match status" value="1"/>
</dbReference>
<dbReference type="AlphaFoldDB" id="A0A6F9DET0"/>
<dbReference type="InterPro" id="IPR020635">
    <property type="entry name" value="Tyr_kinase_cat_dom"/>
</dbReference>
<dbReference type="PRINTS" id="PR01823">
    <property type="entry name" value="JANUSKINASE"/>
</dbReference>
<dbReference type="GO" id="GO:0004715">
    <property type="term" value="F:non-membrane spanning protein tyrosine kinase activity"/>
    <property type="evidence" value="ECO:0007669"/>
    <property type="project" value="InterPro"/>
</dbReference>
<reference evidence="5" key="1">
    <citation type="submission" date="2020-04" db="EMBL/GenBank/DDBJ databases">
        <authorList>
            <person name="Neveu A P."/>
        </authorList>
    </citation>
    <scope>NUCLEOTIDE SEQUENCE</scope>
    <source>
        <tissue evidence="5">Whole embryo</tissue>
    </source>
</reference>
<name>A0A6F9DET0_9ASCI</name>
<dbReference type="InterPro" id="IPR016251">
    <property type="entry name" value="Tyr_kinase_non-rcpt_Jak/Tyk2"/>
</dbReference>
<evidence type="ECO:0000313" key="5">
    <source>
        <dbReference type="EMBL" id="CAB3257668.1"/>
    </source>
</evidence>